<dbReference type="Proteomes" id="UP001630127">
    <property type="component" value="Unassembled WGS sequence"/>
</dbReference>
<dbReference type="InterPro" id="IPR057983">
    <property type="entry name" value="NAA35-like_N"/>
</dbReference>
<sequence>MERILTFWLPCPPWRLWTQRWSQVLFLIIALSMKPLRKVLLLFLLSFDRTIDIQCNVDIMDHLLACEATWHNGHSLGKTVFSCIYLLRPDRISSHTLLHSYCMVLMVTCNAVVSAVSDARTNEEEHLFTMAYSLPLKGEGDEKCLSILHAVDEIISHQLRACKAPSTMRLLEGT</sequence>
<organism evidence="2 3">
    <name type="scientific">Cinchona calisaya</name>
    <dbReference type="NCBI Taxonomy" id="153742"/>
    <lineage>
        <taxon>Eukaryota</taxon>
        <taxon>Viridiplantae</taxon>
        <taxon>Streptophyta</taxon>
        <taxon>Embryophyta</taxon>
        <taxon>Tracheophyta</taxon>
        <taxon>Spermatophyta</taxon>
        <taxon>Magnoliopsida</taxon>
        <taxon>eudicotyledons</taxon>
        <taxon>Gunneridae</taxon>
        <taxon>Pentapetalae</taxon>
        <taxon>asterids</taxon>
        <taxon>lamiids</taxon>
        <taxon>Gentianales</taxon>
        <taxon>Rubiaceae</taxon>
        <taxon>Cinchonoideae</taxon>
        <taxon>Cinchoneae</taxon>
        <taxon>Cinchona</taxon>
    </lineage>
</organism>
<feature type="domain" description="NAA35-like N-terminal" evidence="1">
    <location>
        <begin position="55"/>
        <end position="137"/>
    </location>
</feature>
<proteinExistence type="predicted"/>
<dbReference type="GO" id="GO:0005737">
    <property type="term" value="C:cytoplasm"/>
    <property type="evidence" value="ECO:0007669"/>
    <property type="project" value="UniProtKB-SubCell"/>
</dbReference>
<dbReference type="AlphaFoldDB" id="A0ABD3AXR2"/>
<comment type="caution">
    <text evidence="2">The sequence shown here is derived from an EMBL/GenBank/DDBJ whole genome shotgun (WGS) entry which is preliminary data.</text>
</comment>
<accession>A0ABD3AXR2</accession>
<gene>
    <name evidence="2" type="ORF">ACH5RR_004364</name>
</gene>
<name>A0ABD3AXR2_9GENT</name>
<evidence type="ECO:0000313" key="2">
    <source>
        <dbReference type="EMBL" id="KAL3535903.1"/>
    </source>
</evidence>
<dbReference type="PANTHER" id="PTHR21373:SF0">
    <property type="entry name" value="N-ALPHA-ACETYLTRANSFERASE 35, NATC AUXILIARY SUBUNIT"/>
    <property type="match status" value="1"/>
</dbReference>
<reference evidence="2 3" key="1">
    <citation type="submission" date="2024-11" db="EMBL/GenBank/DDBJ databases">
        <title>A near-complete genome assembly of Cinchona calisaya.</title>
        <authorList>
            <person name="Lian D.C."/>
            <person name="Zhao X.W."/>
            <person name="Wei L."/>
        </authorList>
    </citation>
    <scope>NUCLEOTIDE SEQUENCE [LARGE SCALE GENOMIC DNA]</scope>
    <source>
        <tissue evidence="2">Nenye</tissue>
    </source>
</reference>
<evidence type="ECO:0000313" key="3">
    <source>
        <dbReference type="Proteomes" id="UP001630127"/>
    </source>
</evidence>
<dbReference type="InterPro" id="IPR007244">
    <property type="entry name" value="Naa35_N"/>
</dbReference>
<keyword evidence="3" id="KW-1185">Reference proteome</keyword>
<evidence type="ECO:0000259" key="1">
    <source>
        <dbReference type="Pfam" id="PF04112"/>
    </source>
</evidence>
<dbReference type="EMBL" id="JBJUIK010000002">
    <property type="protein sequence ID" value="KAL3535903.1"/>
    <property type="molecule type" value="Genomic_DNA"/>
</dbReference>
<protein>
    <recommendedName>
        <fullName evidence="1">NAA35-like N-terminal domain-containing protein</fullName>
    </recommendedName>
</protein>
<dbReference type="Pfam" id="PF04112">
    <property type="entry name" value="Mak10"/>
    <property type="match status" value="1"/>
</dbReference>
<dbReference type="PANTHER" id="PTHR21373">
    <property type="entry name" value="GLUCOSE REPRESSIBLE PROTEIN MAK10"/>
    <property type="match status" value="1"/>
</dbReference>